<feature type="domain" description="Sigma-54 factor interaction" evidence="6">
    <location>
        <begin position="331"/>
        <end position="559"/>
    </location>
</feature>
<dbReference type="InterPro" id="IPR010524">
    <property type="entry name" value="Sig_transdc_resp-reg_PrpR_N"/>
</dbReference>
<comment type="caution">
    <text evidence="8">The sequence shown here is derived from an EMBL/GenBank/DDBJ whole genome shotgun (WGS) entry which is preliminary data.</text>
</comment>
<dbReference type="InterPro" id="IPR035965">
    <property type="entry name" value="PAS-like_dom_sf"/>
</dbReference>
<dbReference type="RefSeq" id="WP_007932202.1">
    <property type="nucleotide sequence ID" value="NZ_AKVJ01000013.1"/>
</dbReference>
<dbReference type="SMART" id="SM00091">
    <property type="entry name" value="PAS"/>
    <property type="match status" value="1"/>
</dbReference>
<dbReference type="InterPro" id="IPR002078">
    <property type="entry name" value="Sigma_54_int"/>
</dbReference>
<sequence length="646" mass="72669">MKDVQDSSKVRLALISTYPGMSMIFKQVAERAGFDPYITVAALGEAAIIAKSIEPQIDVILSRGGTAEYIKEAVEIPVVAIPVTPFDVMRSISENKKCMEKLYKKIALFSYKEKMSGIRDIEKMLGLEIYEYTFHLQEDIEAGILDAKKKGIALVMGGILAIRLAQTYNLESILIECGEEALYRSMYEAVNLAELRRVERSRAARIKVVLDSVVQGVIATDEMGYVTIYNPAAQRIFNIPSEQVLGKKVQDVIPNTQMHKVLESGEVQMAELQEVNGGIIATSRIPILVDSKRFGVVSTFEDVTKIQYLEQQIRKQMHAKGFIAKYTFKDILTISPIMIELKEMAVLYATTDSSVLIQGESGTGKELFSQSIHCHSRRSSGPFVAVNCAAIPEHLLESELFGYEGGAFTGAKKEGKQGLFELAHKGTIFLDEIGEIPKALQARLLRVLQEKEIMRVGGDKIIPIDIRIISATNKNLEKKMEQGEFREDLYYRLNVFNLKIPPLRERKEDIIVLAMAFLERFSTDLDSPAIARELKSSLVVYDWPGNIRELYNIMERLSLMISISKKKWSLEKMLQKVMYDSISNPNHDSIAIKVDLDQGLKPAIEQVEKIIIDTMLARCDQRQELAAKKLGIGRTTLWRKGKISDK</sequence>
<evidence type="ECO:0000259" key="6">
    <source>
        <dbReference type="PROSITE" id="PS50045"/>
    </source>
</evidence>
<dbReference type="InterPro" id="IPR025944">
    <property type="entry name" value="Sigma_54_int_dom_CS"/>
</dbReference>
<dbReference type="PANTHER" id="PTHR32071">
    <property type="entry name" value="TRANSCRIPTIONAL REGULATORY PROTEIN"/>
    <property type="match status" value="1"/>
</dbReference>
<accession>I9LH37</accession>
<dbReference type="InterPro" id="IPR002197">
    <property type="entry name" value="HTH_Fis"/>
</dbReference>
<evidence type="ECO:0000259" key="7">
    <source>
        <dbReference type="PROSITE" id="PS50112"/>
    </source>
</evidence>
<dbReference type="InterPro" id="IPR013767">
    <property type="entry name" value="PAS_fold"/>
</dbReference>
<keyword evidence="2" id="KW-0067">ATP-binding</keyword>
<dbReference type="OrthoDB" id="9803970at2"/>
<evidence type="ECO:0000313" key="8">
    <source>
        <dbReference type="EMBL" id="EIW19696.1"/>
    </source>
</evidence>
<dbReference type="Gene3D" id="1.10.8.60">
    <property type="match status" value="1"/>
</dbReference>
<dbReference type="Pfam" id="PF06506">
    <property type="entry name" value="PrpR_N"/>
    <property type="match status" value="1"/>
</dbReference>
<dbReference type="PROSITE" id="PS50045">
    <property type="entry name" value="SIGMA54_INTERACT_4"/>
    <property type="match status" value="1"/>
</dbReference>
<dbReference type="PATRIC" id="fig|1149862.3.peg.1165"/>
<dbReference type="InterPro" id="IPR025943">
    <property type="entry name" value="Sigma_54_int_dom_ATP-bd_2"/>
</dbReference>
<dbReference type="Pfam" id="PF00158">
    <property type="entry name" value="Sigma54_activat"/>
    <property type="match status" value="1"/>
</dbReference>
<protein>
    <submittedName>
        <fullName evidence="8">Sigma-54 factor interaction domain-containing protein</fullName>
    </submittedName>
</protein>
<dbReference type="SUPFAM" id="SSF46689">
    <property type="entry name" value="Homeodomain-like"/>
    <property type="match status" value="1"/>
</dbReference>
<dbReference type="Gene3D" id="3.40.50.300">
    <property type="entry name" value="P-loop containing nucleotide triphosphate hydrolases"/>
    <property type="match status" value="1"/>
</dbReference>
<dbReference type="GO" id="GO:0043565">
    <property type="term" value="F:sequence-specific DNA binding"/>
    <property type="evidence" value="ECO:0007669"/>
    <property type="project" value="InterPro"/>
</dbReference>
<feature type="domain" description="PAS" evidence="7">
    <location>
        <begin position="202"/>
        <end position="253"/>
    </location>
</feature>
<dbReference type="PROSITE" id="PS00676">
    <property type="entry name" value="SIGMA54_INTERACT_2"/>
    <property type="match status" value="1"/>
</dbReference>
<dbReference type="CDD" id="cd00130">
    <property type="entry name" value="PAS"/>
    <property type="match status" value="1"/>
</dbReference>
<dbReference type="InterPro" id="IPR003593">
    <property type="entry name" value="AAA+_ATPase"/>
</dbReference>
<dbReference type="GO" id="GO:0000156">
    <property type="term" value="F:phosphorelay response regulator activity"/>
    <property type="evidence" value="ECO:0007669"/>
    <property type="project" value="InterPro"/>
</dbReference>
<dbReference type="AlphaFoldDB" id="I9LH37"/>
<dbReference type="PANTHER" id="PTHR32071:SF57">
    <property type="entry name" value="C4-DICARBOXYLATE TRANSPORT TRANSCRIPTIONAL REGULATORY PROTEIN DCTD"/>
    <property type="match status" value="1"/>
</dbReference>
<dbReference type="SMART" id="SM00382">
    <property type="entry name" value="AAA"/>
    <property type="match status" value="1"/>
</dbReference>
<dbReference type="InterPro" id="IPR025662">
    <property type="entry name" value="Sigma_54_int_dom_ATP-bd_1"/>
</dbReference>
<dbReference type="InterPro" id="IPR058031">
    <property type="entry name" value="AAA_lid_NorR"/>
</dbReference>
<dbReference type="Proteomes" id="UP000004324">
    <property type="component" value="Unassembled WGS sequence"/>
</dbReference>
<dbReference type="Gene3D" id="3.30.450.20">
    <property type="entry name" value="PAS domain"/>
    <property type="match status" value="1"/>
</dbReference>
<dbReference type="InterPro" id="IPR000014">
    <property type="entry name" value="PAS"/>
</dbReference>
<keyword evidence="3" id="KW-0805">Transcription regulation</keyword>
<dbReference type="InterPro" id="IPR009057">
    <property type="entry name" value="Homeodomain-like_sf"/>
</dbReference>
<keyword evidence="4" id="KW-0238">DNA-binding</keyword>
<proteinExistence type="predicted"/>
<dbReference type="Pfam" id="PF02954">
    <property type="entry name" value="HTH_8"/>
    <property type="match status" value="1"/>
</dbReference>
<dbReference type="Gene3D" id="1.10.10.60">
    <property type="entry name" value="Homeodomain-like"/>
    <property type="match status" value="1"/>
</dbReference>
<name>I9LH37_9FIRM</name>
<evidence type="ECO:0000256" key="3">
    <source>
        <dbReference type="ARBA" id="ARBA00023015"/>
    </source>
</evidence>
<dbReference type="EMBL" id="AKVJ01000013">
    <property type="protein sequence ID" value="EIW19696.1"/>
    <property type="molecule type" value="Genomic_DNA"/>
</dbReference>
<dbReference type="Gene3D" id="3.40.50.10660">
    <property type="entry name" value="PrpR receptor domain-like"/>
    <property type="match status" value="1"/>
</dbReference>
<dbReference type="SUPFAM" id="SSF159800">
    <property type="entry name" value="PrpR receptor domain-like"/>
    <property type="match status" value="1"/>
</dbReference>
<dbReference type="Gene3D" id="3.40.50.2300">
    <property type="match status" value="1"/>
</dbReference>
<dbReference type="PROSITE" id="PS50112">
    <property type="entry name" value="PAS"/>
    <property type="match status" value="1"/>
</dbReference>
<dbReference type="Pfam" id="PF25601">
    <property type="entry name" value="AAA_lid_14"/>
    <property type="match status" value="1"/>
</dbReference>
<dbReference type="GO" id="GO:0005524">
    <property type="term" value="F:ATP binding"/>
    <property type="evidence" value="ECO:0007669"/>
    <property type="project" value="UniProtKB-KW"/>
</dbReference>
<dbReference type="GO" id="GO:0006355">
    <property type="term" value="P:regulation of DNA-templated transcription"/>
    <property type="evidence" value="ECO:0007669"/>
    <property type="project" value="InterPro"/>
</dbReference>
<organism evidence="8 9">
    <name type="scientific">Pelosinus fermentans B4</name>
    <dbReference type="NCBI Taxonomy" id="1149862"/>
    <lineage>
        <taxon>Bacteria</taxon>
        <taxon>Bacillati</taxon>
        <taxon>Bacillota</taxon>
        <taxon>Negativicutes</taxon>
        <taxon>Selenomonadales</taxon>
        <taxon>Sporomusaceae</taxon>
        <taxon>Pelosinus</taxon>
    </lineage>
</organism>
<dbReference type="SUPFAM" id="SSF52540">
    <property type="entry name" value="P-loop containing nucleoside triphosphate hydrolases"/>
    <property type="match status" value="1"/>
</dbReference>
<dbReference type="SUPFAM" id="SSF55785">
    <property type="entry name" value="PYP-like sensor domain (PAS domain)"/>
    <property type="match status" value="1"/>
</dbReference>
<dbReference type="PROSITE" id="PS00675">
    <property type="entry name" value="SIGMA54_INTERACT_1"/>
    <property type="match status" value="1"/>
</dbReference>
<keyword evidence="9" id="KW-1185">Reference proteome</keyword>
<keyword evidence="1" id="KW-0547">Nucleotide-binding</keyword>
<dbReference type="FunFam" id="3.40.50.300:FF:000006">
    <property type="entry name" value="DNA-binding transcriptional regulator NtrC"/>
    <property type="match status" value="1"/>
</dbReference>
<evidence type="ECO:0000256" key="2">
    <source>
        <dbReference type="ARBA" id="ARBA00022840"/>
    </source>
</evidence>
<keyword evidence="5" id="KW-0804">Transcription</keyword>
<gene>
    <name evidence="8" type="ORF">FB4_2615</name>
</gene>
<reference evidence="8 9" key="1">
    <citation type="journal article" date="2012" name="J. Bacteriol.">
        <title>Draft Genome Sequences for Two Metal-Reducing Pelosinus fermentans Strains Isolated from a Cr(VI)-Contaminated Site and for Type Strain R7.</title>
        <authorList>
            <person name="Brown S.D."/>
            <person name="Podar M."/>
            <person name="Klingeman D.M."/>
            <person name="Johnson C.M."/>
            <person name="Yang Z.K."/>
            <person name="Utturkar S.M."/>
            <person name="Land M.L."/>
            <person name="Mosher J.J."/>
            <person name="Hurt R.A.Jr."/>
            <person name="Phelps T.J."/>
            <person name="Palumbo A.V."/>
            <person name="Arkin A.P."/>
            <person name="Hazen T.C."/>
            <person name="Elias D.A."/>
        </authorList>
    </citation>
    <scope>NUCLEOTIDE SEQUENCE [LARGE SCALE GENOMIC DNA]</scope>
    <source>
        <strain evidence="8 9">B4</strain>
    </source>
</reference>
<evidence type="ECO:0000313" key="9">
    <source>
        <dbReference type="Proteomes" id="UP000004324"/>
    </source>
</evidence>
<dbReference type="CDD" id="cd00009">
    <property type="entry name" value="AAA"/>
    <property type="match status" value="1"/>
</dbReference>
<dbReference type="InterPro" id="IPR027417">
    <property type="entry name" value="P-loop_NTPase"/>
</dbReference>
<dbReference type="Pfam" id="PF00989">
    <property type="entry name" value="PAS"/>
    <property type="match status" value="1"/>
</dbReference>
<evidence type="ECO:0000256" key="4">
    <source>
        <dbReference type="ARBA" id="ARBA00023125"/>
    </source>
</evidence>
<evidence type="ECO:0000256" key="5">
    <source>
        <dbReference type="ARBA" id="ARBA00023163"/>
    </source>
</evidence>
<evidence type="ECO:0000256" key="1">
    <source>
        <dbReference type="ARBA" id="ARBA00022741"/>
    </source>
</evidence>
<dbReference type="PROSITE" id="PS00688">
    <property type="entry name" value="SIGMA54_INTERACT_3"/>
    <property type="match status" value="1"/>
</dbReference>